<protein>
    <submittedName>
        <fullName evidence="1">Uncharacterized protein</fullName>
    </submittedName>
</protein>
<sequence>MILVDSGKLAHSNITKRDYFVCLGFLIHNSQRKCIQRIIFKPDNFQISDACKASIVSRANQRPIPLNRNSPPNITLRRTSFGFQELIHSWEVSLLSERLIFCSAWLYLLTHHFRSSELKCLHPLFMAILFSLSQTLTRRNIQDYVYLLQRPSFPCLDFTPLLSVGSC</sequence>
<dbReference type="AlphaFoldDB" id="A0A8J2JVK1"/>
<gene>
    <name evidence="1" type="ORF">AFUS01_LOCUS17024</name>
</gene>
<evidence type="ECO:0000313" key="1">
    <source>
        <dbReference type="EMBL" id="CAG7728228.1"/>
    </source>
</evidence>
<name>A0A8J2JVK1_9HEXA</name>
<reference evidence="1" key="1">
    <citation type="submission" date="2021-06" db="EMBL/GenBank/DDBJ databases">
        <authorList>
            <person name="Hodson N. C."/>
            <person name="Mongue J. A."/>
            <person name="Jaron S. K."/>
        </authorList>
    </citation>
    <scope>NUCLEOTIDE SEQUENCE</scope>
</reference>
<dbReference type="EMBL" id="CAJVCH010160332">
    <property type="protein sequence ID" value="CAG7728228.1"/>
    <property type="molecule type" value="Genomic_DNA"/>
</dbReference>
<comment type="caution">
    <text evidence="1">The sequence shown here is derived from an EMBL/GenBank/DDBJ whole genome shotgun (WGS) entry which is preliminary data.</text>
</comment>
<keyword evidence="2" id="KW-1185">Reference proteome</keyword>
<organism evidence="1 2">
    <name type="scientific">Allacma fusca</name>
    <dbReference type="NCBI Taxonomy" id="39272"/>
    <lineage>
        <taxon>Eukaryota</taxon>
        <taxon>Metazoa</taxon>
        <taxon>Ecdysozoa</taxon>
        <taxon>Arthropoda</taxon>
        <taxon>Hexapoda</taxon>
        <taxon>Collembola</taxon>
        <taxon>Symphypleona</taxon>
        <taxon>Sminthuridae</taxon>
        <taxon>Allacma</taxon>
    </lineage>
</organism>
<proteinExistence type="predicted"/>
<accession>A0A8J2JVK1</accession>
<dbReference type="Proteomes" id="UP000708208">
    <property type="component" value="Unassembled WGS sequence"/>
</dbReference>
<evidence type="ECO:0000313" key="2">
    <source>
        <dbReference type="Proteomes" id="UP000708208"/>
    </source>
</evidence>